<feature type="compositionally biased region" description="Polar residues" evidence="1">
    <location>
        <begin position="730"/>
        <end position="739"/>
    </location>
</feature>
<evidence type="ECO:0000256" key="1">
    <source>
        <dbReference type="SAM" id="MobiDB-lite"/>
    </source>
</evidence>
<dbReference type="eggNOG" id="ENOG502SQ7Q">
    <property type="taxonomic scope" value="Eukaryota"/>
</dbReference>
<feature type="region of interest" description="Disordered" evidence="1">
    <location>
        <begin position="513"/>
        <end position="543"/>
    </location>
</feature>
<gene>
    <name evidence="3" type="ORF">GQ26_0260600</name>
</gene>
<dbReference type="Pfam" id="PF10056">
    <property type="entry name" value="DUF2293"/>
    <property type="match status" value="1"/>
</dbReference>
<dbReference type="PANTHER" id="PTHR38113:SF1">
    <property type="entry name" value="DUF2293 DOMAIN-CONTAINING PROTEIN"/>
    <property type="match status" value="1"/>
</dbReference>
<feature type="domain" description="DUF2293" evidence="2">
    <location>
        <begin position="157"/>
        <end position="239"/>
    </location>
</feature>
<dbReference type="PANTHER" id="PTHR38113">
    <property type="match status" value="1"/>
</dbReference>
<protein>
    <recommendedName>
        <fullName evidence="2">DUF2293 domain-containing protein</fullName>
    </recommendedName>
</protein>
<evidence type="ECO:0000259" key="2">
    <source>
        <dbReference type="Pfam" id="PF10056"/>
    </source>
</evidence>
<feature type="region of interest" description="Disordered" evidence="1">
    <location>
        <begin position="1"/>
        <end position="20"/>
    </location>
</feature>
<accession>A0A093VDJ9</accession>
<evidence type="ECO:0000313" key="3">
    <source>
        <dbReference type="EMBL" id="KFX44791.1"/>
    </source>
</evidence>
<organism evidence="3">
    <name type="scientific">Talaromyces marneffei PM1</name>
    <dbReference type="NCBI Taxonomy" id="1077442"/>
    <lineage>
        <taxon>Eukaryota</taxon>
        <taxon>Fungi</taxon>
        <taxon>Dikarya</taxon>
        <taxon>Ascomycota</taxon>
        <taxon>Pezizomycotina</taxon>
        <taxon>Eurotiomycetes</taxon>
        <taxon>Eurotiomycetidae</taxon>
        <taxon>Eurotiales</taxon>
        <taxon>Trichocomaceae</taxon>
        <taxon>Talaromyces</taxon>
        <taxon>Talaromyces sect. Talaromyces</taxon>
    </lineage>
</organism>
<proteinExistence type="predicted"/>
<name>A0A093VDJ9_TALMA</name>
<feature type="region of interest" description="Disordered" evidence="1">
    <location>
        <begin position="711"/>
        <end position="775"/>
    </location>
</feature>
<dbReference type="EMBL" id="JPOX01000026">
    <property type="protein sequence ID" value="KFX44791.1"/>
    <property type="molecule type" value="Genomic_DNA"/>
</dbReference>
<reference evidence="3" key="1">
    <citation type="journal article" date="2014" name="PLoS Genet.">
        <title>Signature Gene Expression Reveals Novel Clues to the Molecular Mechanisms of Dimorphic Transition in Penicillium marneffei.</title>
        <authorList>
            <person name="Yang E."/>
            <person name="Wang G."/>
            <person name="Cai J."/>
            <person name="Woo P.C."/>
            <person name="Lau S.K."/>
            <person name="Yuen K.-Y."/>
            <person name="Chow W.-N."/>
            <person name="Lin X."/>
        </authorList>
    </citation>
    <scope>NUCLEOTIDE SEQUENCE [LARGE SCALE GENOMIC DNA]</scope>
    <source>
        <strain evidence="3">PM1</strain>
    </source>
</reference>
<comment type="caution">
    <text evidence="3">The sequence shown here is derived from an EMBL/GenBank/DDBJ whole genome shotgun (WGS) entry which is preliminary data.</text>
</comment>
<dbReference type="HOGENOM" id="CLU_325214_0_0_1"/>
<feature type="compositionally biased region" description="Polar residues" evidence="1">
    <location>
        <begin position="711"/>
        <end position="720"/>
    </location>
</feature>
<dbReference type="InterPro" id="IPR018744">
    <property type="entry name" value="DUF2293"/>
</dbReference>
<dbReference type="AlphaFoldDB" id="A0A093VDJ9"/>
<sequence length="903" mass="101514">MTRLPGRLVPGRAQNSSARSKFRKHKVILESVTQKRKRLRTILSFEAKAPPGYTFIPAGNPTFTTACKEFCREQSLKIFTVTTTPHQNTHGLSQQVHRVGYHFPSTVVAQKCMELGLYISENGNVVPFEQFGTKPATTDGDVDVPQITINTEARDVIRDLFPRIPDDDINQIIKTAFQKGQRKVGTAVELPLARRAQLAVVAHIRHLYTDYDKLLKTTSFQEARRSVEDSTLEKLVQWRGDDESGMPELEDVFREVIVISDDEEGDAEESDFIENENVASTDQGLSVEVLSSQVAADKVDVITNDDSNHIVSPFPIRVGRKPLFSDYNYGAGTTIQASSKARVDRRGFSRYRAWDRAMDRYREKALSGYNEPSSSRAPVVTRDEAFVISRPSYGHGNQAIGRALTPIVERVFDPLFKGVAYDNRPHSSDVLHHGREYASQDGNRVQAVMTLIILRQSSGPPSEHKTPDILRFSDGSVFSKIPPVSSHKRNSFPIDVSSAPVFVAGPRLFSEGNNETTLKRVHPTAHRPPSRNRSGDSPRNHTIIPSIERRDSPISTGFPLQHKTSDPNILPNVVRGTSASQYRRPLDELSKRIDLIDLTEDQEFPKRRRLESQEILSDPHRSSSYRDDLMSFEVVESRTQPGHLMKHKRYFESVSQGKRPDIAPVMRTDPAPYMMNRPREETTDRAAYYPNNMLHGSSTSVSRVVLGSSEAFNGSGSTPTGRPRVDTLPQYRNSNSSGDSYVVEPPKEAPPRMDYPASSHHSHHSRGTGSDDAVWRSKANSYGSHRRLLAAQDPTWLTGSTNVPQLSLPMSRAHRLERVTHSPVHNQEDFMEQSVDLTHDATPDNASQYYGTQNRRISSQPLVFDSQRKRDALPASAVRRYEVQLEKSLNPHRYGSAPFQERQ</sequence>
<feature type="compositionally biased region" description="Basic residues" evidence="1">
    <location>
        <begin position="519"/>
        <end position="530"/>
    </location>
</feature>